<evidence type="ECO:0000259" key="1">
    <source>
        <dbReference type="Pfam" id="PF10419"/>
    </source>
</evidence>
<protein>
    <submittedName>
        <fullName evidence="3">Uncharacterized protein LOC115879363 isoform X1</fullName>
    </submittedName>
</protein>
<dbReference type="AlphaFoldDB" id="A0A6J2XL25"/>
<dbReference type="Pfam" id="PF10419">
    <property type="entry name" value="TFIIIC_sub6"/>
    <property type="match status" value="1"/>
</dbReference>
<reference evidence="3" key="1">
    <citation type="submission" date="2025-08" db="UniProtKB">
        <authorList>
            <consortium name="RefSeq"/>
        </authorList>
    </citation>
    <scope>IDENTIFICATION</scope>
    <source>
        <tissue evidence="3">Gonads</tissue>
    </source>
</reference>
<gene>
    <name evidence="3" type="primary">LOC115879363</name>
</gene>
<dbReference type="GeneID" id="115879363"/>
<dbReference type="InterPro" id="IPR019481">
    <property type="entry name" value="TFIIIC_triple_barrel"/>
</dbReference>
<sequence length="349" mass="40923">MDPEANKKEIFVYLDFDGKLPTEFLKSKMFIRIADLQTKNPLVQVNDMVFKGTYEHSIGTNMFFTKSQTDIADKPFQPVSGCSLELLNLQTKVLNCKQMRVLSENREMPQKNNKIQYNFNWDYKELLKKFEDGTLDLKDMISKDEYSEDEKQESEIENEEIEDTVVDKLNEEHTSEELAIKPDEIETNRLRHAYENLMMLARKPLQRKQIVENVECIEGYSKSFNFKNIECKVLERPFFSYFKNKDKIDIDRCVQFGLLKPSDDIPRSLTEEEEKLILKIENMGFLNLEARYSIFVSYVDQLEKEIMLNTAEKNAAKDIYGNTPLETLNIFKKLVCSLENRIQEIKSAA</sequence>
<dbReference type="RefSeq" id="XP_030752007.1">
    <property type="nucleotide sequence ID" value="XM_030896147.1"/>
</dbReference>
<dbReference type="PANTHER" id="PTHR21860:SF2">
    <property type="entry name" value="GENERAL TRANSCRIPTION FACTOR 3C POLYPEPTIDE 6"/>
    <property type="match status" value="1"/>
</dbReference>
<feature type="domain" description="Transcription factor TFIIIC triple barrel" evidence="1">
    <location>
        <begin position="8"/>
        <end position="100"/>
    </location>
</feature>
<dbReference type="InterPro" id="IPR042771">
    <property type="entry name" value="GTF3C6-like"/>
</dbReference>
<keyword evidence="2" id="KW-1185">Reference proteome</keyword>
<dbReference type="GO" id="GO:0006383">
    <property type="term" value="P:transcription by RNA polymerase III"/>
    <property type="evidence" value="ECO:0007669"/>
    <property type="project" value="InterPro"/>
</dbReference>
<evidence type="ECO:0000313" key="2">
    <source>
        <dbReference type="Proteomes" id="UP000504635"/>
    </source>
</evidence>
<name>A0A6J2XL25_SITOR</name>
<dbReference type="Gene3D" id="2.60.40.4370">
    <property type="match status" value="1"/>
</dbReference>
<proteinExistence type="predicted"/>
<dbReference type="InParanoid" id="A0A6J2XL25"/>
<dbReference type="Proteomes" id="UP000504635">
    <property type="component" value="Unplaced"/>
</dbReference>
<evidence type="ECO:0000313" key="3">
    <source>
        <dbReference type="RefSeq" id="XP_030752007.1"/>
    </source>
</evidence>
<dbReference type="KEGG" id="soy:115879363"/>
<dbReference type="OrthoDB" id="1877767at2759"/>
<dbReference type="PANTHER" id="PTHR21860">
    <property type="entry name" value="TRANSCRIPTION INITIATION FACTOR IIIC TFIIIC , POLYPEPTIDE 6-RELATED"/>
    <property type="match status" value="1"/>
</dbReference>
<dbReference type="GO" id="GO:0000127">
    <property type="term" value="C:transcription factor TFIIIC complex"/>
    <property type="evidence" value="ECO:0007669"/>
    <property type="project" value="TreeGrafter"/>
</dbReference>
<organism evidence="2 3">
    <name type="scientific">Sitophilus oryzae</name>
    <name type="common">Rice weevil</name>
    <name type="synonym">Curculio oryzae</name>
    <dbReference type="NCBI Taxonomy" id="7048"/>
    <lineage>
        <taxon>Eukaryota</taxon>
        <taxon>Metazoa</taxon>
        <taxon>Ecdysozoa</taxon>
        <taxon>Arthropoda</taxon>
        <taxon>Hexapoda</taxon>
        <taxon>Insecta</taxon>
        <taxon>Pterygota</taxon>
        <taxon>Neoptera</taxon>
        <taxon>Endopterygota</taxon>
        <taxon>Coleoptera</taxon>
        <taxon>Polyphaga</taxon>
        <taxon>Cucujiformia</taxon>
        <taxon>Curculionidae</taxon>
        <taxon>Dryophthorinae</taxon>
        <taxon>Sitophilus</taxon>
    </lineage>
</organism>
<accession>A0A6J2XL25</accession>